<protein>
    <recommendedName>
        <fullName evidence="3">Adhesin</fullName>
    </recommendedName>
</protein>
<evidence type="ECO:0000313" key="2">
    <source>
        <dbReference type="Proteomes" id="UP000514462"/>
    </source>
</evidence>
<dbReference type="EMBL" id="CP055904">
    <property type="protein sequence ID" value="QMR39328.1"/>
    <property type="molecule type" value="Genomic_DNA"/>
</dbReference>
<dbReference type="RefSeq" id="WP_182015170.1">
    <property type="nucleotide sequence ID" value="NZ_CP055904.1"/>
</dbReference>
<sequence length="210" mass="21440">MSGNEWSQGEKAREHGADVLSCADNPSGEACQRGIAENKAYAGALASAGLIYLPGGMQVTGAIGGTANAGIQYLINGEVNPTDVLIATYVGAFTANTGARGTVGWNAAGGATSSYLNGDDPFKGGVISGAASGIGYGIGKVAKISLDKWVNPAWKNYEWVNLEMGISKPLSLSPIPGISGNAISSIITEATGQGGSKTTNNLWKRTENEK</sequence>
<reference evidence="2" key="1">
    <citation type="submission" date="2020-06" db="EMBL/GenBank/DDBJ databases">
        <title>REHAB project genomes.</title>
        <authorList>
            <person name="Shaw L.P."/>
        </authorList>
    </citation>
    <scope>NUCLEOTIDE SEQUENCE [LARGE SCALE GENOMIC DNA]</scope>
    <source>
        <strain evidence="2">RHBSTW-00938</strain>
    </source>
</reference>
<proteinExistence type="predicted"/>
<accession>A0AAP9U4H2</accession>
<evidence type="ECO:0008006" key="3">
    <source>
        <dbReference type="Google" id="ProtNLM"/>
    </source>
</evidence>
<dbReference type="AlphaFoldDB" id="A0AAP9U4H2"/>
<gene>
    <name evidence="1" type="ORF">HV331_07400</name>
</gene>
<name>A0AAP9U4H2_KLEAE</name>
<evidence type="ECO:0000313" key="1">
    <source>
        <dbReference type="EMBL" id="QMR39328.1"/>
    </source>
</evidence>
<dbReference type="Proteomes" id="UP000514462">
    <property type="component" value="Chromosome"/>
</dbReference>
<organism evidence="1 2">
    <name type="scientific">Klebsiella aerogenes</name>
    <name type="common">Enterobacter aerogenes</name>
    <dbReference type="NCBI Taxonomy" id="548"/>
    <lineage>
        <taxon>Bacteria</taxon>
        <taxon>Pseudomonadati</taxon>
        <taxon>Pseudomonadota</taxon>
        <taxon>Gammaproteobacteria</taxon>
        <taxon>Enterobacterales</taxon>
        <taxon>Enterobacteriaceae</taxon>
        <taxon>Klebsiella/Raoultella group</taxon>
        <taxon>Klebsiella</taxon>
    </lineage>
</organism>